<protein>
    <recommendedName>
        <fullName evidence="4">HTH luxR-type domain-containing protein</fullName>
    </recommendedName>
</protein>
<dbReference type="EMBL" id="LAJG01000005">
    <property type="protein sequence ID" value="KKB81213.1"/>
    <property type="molecule type" value="Genomic_DNA"/>
</dbReference>
<organism evidence="5 6">
    <name type="scientific">Devosia soli</name>
    <dbReference type="NCBI Taxonomy" id="361041"/>
    <lineage>
        <taxon>Bacteria</taxon>
        <taxon>Pseudomonadati</taxon>
        <taxon>Pseudomonadota</taxon>
        <taxon>Alphaproteobacteria</taxon>
        <taxon>Hyphomicrobiales</taxon>
        <taxon>Devosiaceae</taxon>
        <taxon>Devosia</taxon>
    </lineage>
</organism>
<evidence type="ECO:0000256" key="2">
    <source>
        <dbReference type="ARBA" id="ARBA00023125"/>
    </source>
</evidence>
<proteinExistence type="predicted"/>
<evidence type="ECO:0000313" key="6">
    <source>
        <dbReference type="Proteomes" id="UP000033514"/>
    </source>
</evidence>
<dbReference type="PROSITE" id="PS50043">
    <property type="entry name" value="HTH_LUXR_2"/>
    <property type="match status" value="1"/>
</dbReference>
<evidence type="ECO:0000313" key="5">
    <source>
        <dbReference type="EMBL" id="KKB81213.1"/>
    </source>
</evidence>
<sequence>MLPFVDDMLQRIHLAASDAEIEQLLGDLASQLLYRSAFLLDFPLAKKDSVRLWDSNPARRDWWLAVTDNGSNSISRSLADNLARGGVQHDVIAVDDPRHPFAVQYDFVSTTLVPITFESKTRGVAAFVGEERDLSALILPLQIVCYALLMQARGLREDATTSEAILTPRERQIMELSARGLTSEAVAAELGISTRTINQHIENITGKLGTRNRVHTVAEAIRRGLLA</sequence>
<keyword evidence="2" id="KW-0238">DNA-binding</keyword>
<comment type="caution">
    <text evidence="5">The sequence shown here is derived from an EMBL/GenBank/DDBJ whole genome shotgun (WGS) entry which is preliminary data.</text>
</comment>
<dbReference type="SUPFAM" id="SSF46894">
    <property type="entry name" value="C-terminal effector domain of the bipartite response regulators"/>
    <property type="match status" value="1"/>
</dbReference>
<dbReference type="InterPro" id="IPR000792">
    <property type="entry name" value="Tscrpt_reg_LuxR_C"/>
</dbReference>
<dbReference type="CDD" id="cd06170">
    <property type="entry name" value="LuxR_C_like"/>
    <property type="match status" value="1"/>
</dbReference>
<dbReference type="GO" id="GO:0006355">
    <property type="term" value="P:regulation of DNA-templated transcription"/>
    <property type="evidence" value="ECO:0007669"/>
    <property type="project" value="InterPro"/>
</dbReference>
<dbReference type="PANTHER" id="PTHR44688">
    <property type="entry name" value="DNA-BINDING TRANSCRIPTIONAL ACTIVATOR DEVR_DOSR"/>
    <property type="match status" value="1"/>
</dbReference>
<keyword evidence="3" id="KW-0804">Transcription</keyword>
<evidence type="ECO:0000256" key="3">
    <source>
        <dbReference type="ARBA" id="ARBA00023163"/>
    </source>
</evidence>
<dbReference type="PRINTS" id="PR00038">
    <property type="entry name" value="HTHLUXR"/>
</dbReference>
<dbReference type="Proteomes" id="UP000033514">
    <property type="component" value="Unassembled WGS sequence"/>
</dbReference>
<dbReference type="Gene3D" id="1.10.10.10">
    <property type="entry name" value="Winged helix-like DNA-binding domain superfamily/Winged helix DNA-binding domain"/>
    <property type="match status" value="1"/>
</dbReference>
<dbReference type="PANTHER" id="PTHR44688:SF16">
    <property type="entry name" value="DNA-BINDING TRANSCRIPTIONAL ACTIVATOR DEVR_DOSR"/>
    <property type="match status" value="1"/>
</dbReference>
<dbReference type="PROSITE" id="PS00622">
    <property type="entry name" value="HTH_LUXR_1"/>
    <property type="match status" value="1"/>
</dbReference>
<dbReference type="Pfam" id="PF00196">
    <property type="entry name" value="GerE"/>
    <property type="match status" value="1"/>
</dbReference>
<dbReference type="InterPro" id="IPR016032">
    <property type="entry name" value="Sig_transdc_resp-reg_C-effctor"/>
</dbReference>
<dbReference type="InterPro" id="IPR036388">
    <property type="entry name" value="WH-like_DNA-bd_sf"/>
</dbReference>
<dbReference type="OrthoDB" id="3170288at2"/>
<keyword evidence="1" id="KW-0805">Transcription regulation</keyword>
<dbReference type="SMART" id="SM00421">
    <property type="entry name" value="HTH_LUXR"/>
    <property type="match status" value="1"/>
</dbReference>
<dbReference type="GO" id="GO:0003677">
    <property type="term" value="F:DNA binding"/>
    <property type="evidence" value="ECO:0007669"/>
    <property type="project" value="UniProtKB-KW"/>
</dbReference>
<dbReference type="STRING" id="361041.VW35_03520"/>
<evidence type="ECO:0000259" key="4">
    <source>
        <dbReference type="PROSITE" id="PS50043"/>
    </source>
</evidence>
<accession>A0A0F5LFU5</accession>
<dbReference type="RefSeq" id="WP_083982376.1">
    <property type="nucleotide sequence ID" value="NZ_LAJG01000005.1"/>
</dbReference>
<dbReference type="PATRIC" id="fig|361041.3.peg.4102"/>
<dbReference type="AlphaFoldDB" id="A0A0F5LFU5"/>
<evidence type="ECO:0000256" key="1">
    <source>
        <dbReference type="ARBA" id="ARBA00023015"/>
    </source>
</evidence>
<feature type="domain" description="HTH luxR-type" evidence="4">
    <location>
        <begin position="159"/>
        <end position="224"/>
    </location>
</feature>
<reference evidence="5 6" key="1">
    <citation type="submission" date="2015-03" db="EMBL/GenBank/DDBJ databases">
        <authorList>
            <person name="Hassan Y.I."/>
            <person name="Lepp D."/>
            <person name="Zhou T."/>
        </authorList>
    </citation>
    <scope>NUCLEOTIDE SEQUENCE [LARGE SCALE GENOMIC DNA]</scope>
    <source>
        <strain evidence="5 6">GH2-10</strain>
    </source>
</reference>
<keyword evidence="6" id="KW-1185">Reference proteome</keyword>
<name>A0A0F5LFU5_9HYPH</name>
<gene>
    <name evidence="5" type="ORF">VW35_03520</name>
</gene>